<evidence type="ECO:0000256" key="1">
    <source>
        <dbReference type="SAM" id="MobiDB-lite"/>
    </source>
</evidence>
<dbReference type="EMBL" id="JAUSUI010000003">
    <property type="protein sequence ID" value="MDQ0302766.1"/>
    <property type="molecule type" value="Genomic_DNA"/>
</dbReference>
<dbReference type="Pfam" id="PF12762">
    <property type="entry name" value="DDE_Tnp_IS1595"/>
    <property type="match status" value="1"/>
</dbReference>
<dbReference type="Pfam" id="PF13384">
    <property type="entry name" value="HTH_23"/>
    <property type="match status" value="1"/>
</dbReference>
<protein>
    <submittedName>
        <fullName evidence="3">Transposase-like protein</fullName>
    </submittedName>
</protein>
<keyword evidence="4" id="KW-1185">Reference proteome</keyword>
<name>A0ABU0BAA6_9HYPH</name>
<evidence type="ECO:0000313" key="3">
    <source>
        <dbReference type="EMBL" id="MDQ0302766.1"/>
    </source>
</evidence>
<gene>
    <name evidence="3" type="ORF">J2S75_001794</name>
</gene>
<proteinExistence type="predicted"/>
<comment type="caution">
    <text evidence="3">The sequence shown here is derived from an EMBL/GenBank/DDBJ whole genome shotgun (WGS) entry which is preliminary data.</text>
</comment>
<feature type="domain" description="ISXO2-like transposase" evidence="2">
    <location>
        <begin position="141"/>
        <end position="294"/>
    </location>
</feature>
<feature type="region of interest" description="Disordered" evidence="1">
    <location>
        <begin position="159"/>
        <end position="178"/>
    </location>
</feature>
<evidence type="ECO:0000313" key="4">
    <source>
        <dbReference type="Proteomes" id="UP001224682"/>
    </source>
</evidence>
<dbReference type="SMART" id="SM01126">
    <property type="entry name" value="DDE_Tnp_IS1595"/>
    <property type="match status" value="1"/>
</dbReference>
<evidence type="ECO:0000259" key="2">
    <source>
        <dbReference type="SMART" id="SM01126"/>
    </source>
</evidence>
<dbReference type="RefSeq" id="WP_307019475.1">
    <property type="nucleotide sequence ID" value="NZ_JAUSUI010000003.1"/>
</dbReference>
<dbReference type="NCBIfam" id="NF033547">
    <property type="entry name" value="transpos_IS1595"/>
    <property type="match status" value="1"/>
</dbReference>
<dbReference type="InterPro" id="IPR024445">
    <property type="entry name" value="Tnp_ISXO2-like"/>
</dbReference>
<sequence>MDRQDYMAWLSQIDELSAEQRVEAGRALAGQPSLEAVVGLLEERIGAERRCPHCTAEGAVIRGQSNGLRRYFCRGCGKTFNCLTGTPLARLRYKERWTAFGASMSEGETVAAAAQRCGVAGSTAFRWRHRFLRAVSSGVVKLRGIVEADETFVLASRKGERHLDRKPRKRGGKASKRGLSDERVPVLVAADRSGSTVSAVLPSVCAAAIEAVLRPVLGKDALLVTDGCTSYPPCAAALGVSHEVLNQTAGERMRGDLHIQTVNSRHERLKDFLRRHRGIATKYLDSYLRWYHLAILPRAPSPRAVLAAAAGMLNVRPACIANAN</sequence>
<feature type="compositionally biased region" description="Basic residues" evidence="1">
    <location>
        <begin position="164"/>
        <end position="176"/>
    </location>
</feature>
<organism evidence="3 4">
    <name type="scientific">Ancylobacter polymorphus</name>
    <dbReference type="NCBI Taxonomy" id="223390"/>
    <lineage>
        <taxon>Bacteria</taxon>
        <taxon>Pseudomonadati</taxon>
        <taxon>Pseudomonadota</taxon>
        <taxon>Alphaproteobacteria</taxon>
        <taxon>Hyphomicrobiales</taxon>
        <taxon>Xanthobacteraceae</taxon>
        <taxon>Ancylobacter</taxon>
    </lineage>
</organism>
<accession>A0ABU0BAA6</accession>
<reference evidence="3 4" key="1">
    <citation type="submission" date="2023-07" db="EMBL/GenBank/DDBJ databases">
        <title>Genomic Encyclopedia of Type Strains, Phase IV (KMG-IV): sequencing the most valuable type-strain genomes for metagenomic binning, comparative biology and taxonomic classification.</title>
        <authorList>
            <person name="Goeker M."/>
        </authorList>
    </citation>
    <scope>NUCLEOTIDE SEQUENCE [LARGE SCALE GENOMIC DNA]</scope>
    <source>
        <strain evidence="3 4">DSM 2457</strain>
    </source>
</reference>
<dbReference type="Proteomes" id="UP001224682">
    <property type="component" value="Unassembled WGS sequence"/>
</dbReference>